<feature type="transmembrane region" description="Helical" evidence="1">
    <location>
        <begin position="12"/>
        <end position="38"/>
    </location>
</feature>
<evidence type="ECO:0000313" key="3">
    <source>
        <dbReference type="Proteomes" id="UP000054928"/>
    </source>
</evidence>
<feature type="transmembrane region" description="Helical" evidence="1">
    <location>
        <begin position="235"/>
        <end position="257"/>
    </location>
</feature>
<feature type="transmembrane region" description="Helical" evidence="1">
    <location>
        <begin position="50"/>
        <end position="70"/>
    </location>
</feature>
<dbReference type="GeneID" id="36404408"/>
<dbReference type="PANTHER" id="PTHR46361">
    <property type="entry name" value="ELECTRON CARRIER/ PROTEIN DISULFIDE OXIDOREDUCTASE"/>
    <property type="match status" value="1"/>
</dbReference>
<evidence type="ECO:0000313" key="2">
    <source>
        <dbReference type="EMBL" id="CEG39304.1"/>
    </source>
</evidence>
<organism evidence="2 3">
    <name type="scientific">Plasmopara halstedii</name>
    <name type="common">Downy mildew of sunflower</name>
    <dbReference type="NCBI Taxonomy" id="4781"/>
    <lineage>
        <taxon>Eukaryota</taxon>
        <taxon>Sar</taxon>
        <taxon>Stramenopiles</taxon>
        <taxon>Oomycota</taxon>
        <taxon>Peronosporomycetes</taxon>
        <taxon>Peronosporales</taxon>
        <taxon>Peronosporaceae</taxon>
        <taxon>Plasmopara</taxon>
    </lineage>
</organism>
<proteinExistence type="predicted"/>
<sequence length="1076" mass="121675">MTQSKHRIESLWRLTMLLMFFITIIRCLTINAVINLLIVSKSFVFPSGDVTIIKVLWLIFGLVLAGINFYDLYNKRSIKNSFERHQLYLLDKFCSHLKVPILISHSKSTQVQVESSQFRGQVAITATWNQLNLSLQGEFLKNVAPNSQVVFALEVSIDTQSDKGLIKVAKAVVNRLCGKDTIQYIQGGIHSSNSTFSILSLKTSSLGVDCIGSSHTFEGNFIGWRSKLLFRLYHLALEWLPINWIVLFNIHIAAYLVSPPSIQDHQTSSIPNSTTKTKQYLFCFLVQGCQQTEALPESNQLRVALSSKDQFAQFEVGSPIALHTISKHRRCGIPRAHAEACRQIAEDARALRKIRFSLDVWVEFVDRIAGRRKVGYLFKVVDTTKKSQCTVMRSAVTVKNAVLLLRLEHEIERKEREQETGVADIDDSEADQVDEHVDLQNLSVESRTYRYELIEHETAAIARILDQIALKGSKKRYRWCLPQRCYQNQLEAATLYRCLMSPSQLPSVPSYQAIGVQLTEFQRLNMKIVDEIGIYRQYDSGDGTIPLLRQEWLVVSADNLHFFRSYSASPSLSIPVTNVLDVCAIDCVSLLQGHQPSDVHHEQDAVVRWFCLEIHLVFEVITLYVETLAERDHLITSLHPLTITDCGNQMTNGIKLTTDPTSFLFSPMSLASQSQPICLNQRTSRFVVTTAMKTDALGAFKIVQESLEAGLKVFALGETVARLRTSLNIVRDFLRRVEQFNYLDLEQVATEMTSEDRYAMGLNLYHTLFIHTVLVFGYPQNHEQWKLAQTVPCYLMRKLHASESVRYTLADIQRIILRCPVPVDLGASSFKRSLSQHALMDVAIGGGDAINGLCRAVLGVAWTPVLPRSTSYTQIKTTPQPISTTLAIERADLRTSLVLQINSSPPISKTLGIMRVYEGRKLNAQLNSTCTMFLKRELRLNEINRMIYLPRVCDWYRIGYQQDADDVDYSSQISQITHGRRRRSSSGSGLSTLPTSRGFYCLQRLLSYMELDQHDRAMHLLLGAGDECRFVFSEFWTRPSRSAVANMLTSAGNTALSVLISVTGGTSFRQNFEDAE</sequence>
<dbReference type="OMA" id="QRCYQNQ"/>
<keyword evidence="3" id="KW-1185">Reference proteome</keyword>
<dbReference type="Proteomes" id="UP000054928">
    <property type="component" value="Unassembled WGS sequence"/>
</dbReference>
<accession>A0A0P1AE32</accession>
<protein>
    <submittedName>
        <fullName evidence="2">Uncharacterized protein</fullName>
    </submittedName>
</protein>
<dbReference type="EMBL" id="CCYD01000409">
    <property type="protein sequence ID" value="CEG39304.1"/>
    <property type="molecule type" value="Genomic_DNA"/>
</dbReference>
<evidence type="ECO:0000256" key="1">
    <source>
        <dbReference type="SAM" id="Phobius"/>
    </source>
</evidence>
<keyword evidence="1" id="KW-1133">Transmembrane helix</keyword>
<name>A0A0P1AE32_PLAHL</name>
<dbReference type="RefSeq" id="XP_024575673.1">
    <property type="nucleotide sequence ID" value="XM_024724836.1"/>
</dbReference>
<keyword evidence="1" id="KW-0812">Transmembrane</keyword>
<keyword evidence="1" id="KW-0472">Membrane</keyword>
<dbReference type="AlphaFoldDB" id="A0A0P1AE32"/>
<dbReference type="PANTHER" id="PTHR46361:SF3">
    <property type="entry name" value="ELECTRON CARRIER_ PROTEIN DISULFIDE OXIDOREDUCTASE"/>
    <property type="match status" value="1"/>
</dbReference>
<reference evidence="3" key="1">
    <citation type="submission" date="2014-09" db="EMBL/GenBank/DDBJ databases">
        <authorList>
            <person name="Sharma Rahul"/>
            <person name="Thines Marco"/>
        </authorList>
    </citation>
    <scope>NUCLEOTIDE SEQUENCE [LARGE SCALE GENOMIC DNA]</scope>
</reference>
<dbReference type="OrthoDB" id="418495at2759"/>